<dbReference type="EMBL" id="LHPF02000008">
    <property type="protein sequence ID" value="PSC73022.1"/>
    <property type="molecule type" value="Genomic_DNA"/>
</dbReference>
<name>A0A2P6VFZ9_9CHLO</name>
<accession>A0A2P6VFZ9</accession>
<dbReference type="GO" id="GO:0005829">
    <property type="term" value="C:cytosol"/>
    <property type="evidence" value="ECO:0007669"/>
    <property type="project" value="TreeGrafter"/>
</dbReference>
<evidence type="ECO:0000313" key="3">
    <source>
        <dbReference type="EMBL" id="PSC73022.1"/>
    </source>
</evidence>
<dbReference type="AlphaFoldDB" id="A0A2P6VFZ9"/>
<dbReference type="GO" id="GO:0031929">
    <property type="term" value="P:TOR signaling"/>
    <property type="evidence" value="ECO:0007669"/>
    <property type="project" value="TreeGrafter"/>
</dbReference>
<dbReference type="Proteomes" id="UP000239649">
    <property type="component" value="Unassembled WGS sequence"/>
</dbReference>
<reference evidence="3 4" key="1">
    <citation type="journal article" date="2018" name="Plant J.">
        <title>Genome sequences of Chlorella sorokiniana UTEX 1602 and Micractinium conductrix SAG 241.80: implications to maltose excretion by a green alga.</title>
        <authorList>
            <person name="Arriola M.B."/>
            <person name="Velmurugan N."/>
            <person name="Zhang Y."/>
            <person name="Plunkett M.H."/>
            <person name="Hondzo H."/>
            <person name="Barney B.M."/>
        </authorList>
    </citation>
    <scope>NUCLEOTIDE SEQUENCE [LARGE SCALE GENOMIC DNA]</scope>
    <source>
        <strain evidence="3 4">SAG 241.80</strain>
    </source>
</reference>
<protein>
    <submittedName>
        <fullName evidence="3">TIP41 isoform X1</fullName>
    </submittedName>
</protein>
<keyword evidence="4" id="KW-1185">Reference proteome</keyword>
<sequence length="314" mass="33292">MKYQGGTVDEAAVKAAGGAVVENGNGVRVGGWVITSHKGPITADAELEALKQQLGTLAAPEQFYGENHLRLHHEPSGATLSFNALDALKGWLADTSEPVLVGEAEEWLAARQQDVAAHAAQTVDYDWTYTTSYNGSLEQAGSGSSAGGADGTAAAAGPAAGAAGGADGPAAAAWEATSEQIDRALLTSRDPILYYDELPLYESELDDHGSSKVLLKVRVMPRCWYVLLRFWLRVDHVMVRLRETRVFCRFDAPPAAAARLLREVRHHEGTFAALRAAGAPAEGPAYSDPDTAAAALMAVAPVGVSHYRMERLSL</sequence>
<proteinExistence type="inferred from homology"/>
<feature type="region of interest" description="Disordered" evidence="2">
    <location>
        <begin position="139"/>
        <end position="162"/>
    </location>
</feature>
<dbReference type="InterPro" id="IPR051330">
    <property type="entry name" value="Phosphatase_reg/MetRdx"/>
</dbReference>
<dbReference type="Pfam" id="PF04176">
    <property type="entry name" value="TIP41"/>
    <property type="match status" value="1"/>
</dbReference>
<dbReference type="OrthoDB" id="10253878at2759"/>
<comment type="similarity">
    <text evidence="1">Belongs to the TIP41 family.</text>
</comment>
<dbReference type="PANTHER" id="PTHR21021">
    <property type="entry name" value="GAF/PUTATIVE CYTOSKELETAL PROTEIN"/>
    <property type="match status" value="1"/>
</dbReference>
<dbReference type="PANTHER" id="PTHR21021:SF16">
    <property type="entry name" value="TIP41-LIKE PROTEIN"/>
    <property type="match status" value="1"/>
</dbReference>
<evidence type="ECO:0000256" key="1">
    <source>
        <dbReference type="ARBA" id="ARBA00006658"/>
    </source>
</evidence>
<evidence type="ECO:0000313" key="4">
    <source>
        <dbReference type="Proteomes" id="UP000239649"/>
    </source>
</evidence>
<dbReference type="STRING" id="554055.A0A2P6VFZ9"/>
<evidence type="ECO:0000256" key="2">
    <source>
        <dbReference type="SAM" id="MobiDB-lite"/>
    </source>
</evidence>
<comment type="caution">
    <text evidence="3">The sequence shown here is derived from an EMBL/GenBank/DDBJ whole genome shotgun (WGS) entry which is preliminary data.</text>
</comment>
<gene>
    <name evidence="3" type="ORF">C2E20_3638</name>
</gene>
<dbReference type="InterPro" id="IPR007303">
    <property type="entry name" value="TIP41-like"/>
</dbReference>
<feature type="compositionally biased region" description="Low complexity" evidence="2">
    <location>
        <begin position="151"/>
        <end position="161"/>
    </location>
</feature>
<organism evidence="3 4">
    <name type="scientific">Micractinium conductrix</name>
    <dbReference type="NCBI Taxonomy" id="554055"/>
    <lineage>
        <taxon>Eukaryota</taxon>
        <taxon>Viridiplantae</taxon>
        <taxon>Chlorophyta</taxon>
        <taxon>core chlorophytes</taxon>
        <taxon>Trebouxiophyceae</taxon>
        <taxon>Chlorellales</taxon>
        <taxon>Chlorellaceae</taxon>
        <taxon>Chlorella clade</taxon>
        <taxon>Micractinium</taxon>
    </lineage>
</organism>